<keyword evidence="2" id="KW-0732">Signal</keyword>
<evidence type="ECO:0000259" key="3">
    <source>
        <dbReference type="Pfam" id="PF12697"/>
    </source>
</evidence>
<feature type="domain" description="AB hydrolase-1" evidence="3">
    <location>
        <begin position="138"/>
        <end position="318"/>
    </location>
</feature>
<sequence length="337" mass="36188">MSWKSSTAVIAAAVGCAGLLQACGGGGGGGSVRLAPELIEIVNPSDVPPYQGPVTELPPDVTRLYALSGNASSSTVVLFLQGGPVDFLVPEEGLDDLHPVLTEHTLVRVHQANTLNPSIVANPDLSYARAIRENEVSVEILNRVIRHFAAQGRRVQVVSHSFGSFLVLRAWARHPALATLVDRFLVLNGRLDMPDVVWQGMRRGEQWGFPDGGEPALAANQPTRETREGDDNRAPGDPPQTQTFSLSQLKLEADIGRLPLTRELAGRSLNRLIMVESTADRAVGRLSEDERRFLAAQGATRYCIAGGTHDSAFEAPYAQELAALLDGTSTRTRDCAG</sequence>
<feature type="chain" id="PRO_5045150423" description="AB hydrolase-1 domain-containing protein" evidence="2">
    <location>
        <begin position="23"/>
        <end position="337"/>
    </location>
</feature>
<dbReference type="EMBL" id="CP104562">
    <property type="protein sequence ID" value="UXH79235.1"/>
    <property type="molecule type" value="Genomic_DNA"/>
</dbReference>
<organism evidence="4 5">
    <name type="scientific">Roseateles amylovorans</name>
    <dbReference type="NCBI Taxonomy" id="2978473"/>
    <lineage>
        <taxon>Bacteria</taxon>
        <taxon>Pseudomonadati</taxon>
        <taxon>Pseudomonadota</taxon>
        <taxon>Betaproteobacteria</taxon>
        <taxon>Burkholderiales</taxon>
        <taxon>Sphaerotilaceae</taxon>
        <taxon>Roseateles</taxon>
    </lineage>
</organism>
<feature type="compositionally biased region" description="Basic and acidic residues" evidence="1">
    <location>
        <begin position="224"/>
        <end position="234"/>
    </location>
</feature>
<dbReference type="Gene3D" id="3.40.50.1820">
    <property type="entry name" value="alpha/beta hydrolase"/>
    <property type="match status" value="1"/>
</dbReference>
<accession>A0ABY6B5L3</accession>
<reference evidence="4" key="1">
    <citation type="submission" date="2022-10" db="EMBL/GenBank/DDBJ databases">
        <title>Characterization and whole genome sequencing of a new Roseateles species, isolated from fresh water.</title>
        <authorList>
            <person name="Guliayeva D.Y."/>
            <person name="Akhremchuk A.E."/>
            <person name="Sikolenko M.A."/>
            <person name="Valentovich L.N."/>
            <person name="Sidarenka A.V."/>
        </authorList>
    </citation>
    <scope>NUCLEOTIDE SEQUENCE</scope>
    <source>
        <strain evidence="4">BIM B-1768</strain>
    </source>
</reference>
<dbReference type="Proteomes" id="UP001064933">
    <property type="component" value="Chromosome"/>
</dbReference>
<dbReference type="PROSITE" id="PS51257">
    <property type="entry name" value="PROKAR_LIPOPROTEIN"/>
    <property type="match status" value="1"/>
</dbReference>
<feature type="signal peptide" evidence="2">
    <location>
        <begin position="1"/>
        <end position="22"/>
    </location>
</feature>
<dbReference type="InterPro" id="IPR029058">
    <property type="entry name" value="AB_hydrolase_fold"/>
</dbReference>
<keyword evidence="5" id="KW-1185">Reference proteome</keyword>
<feature type="region of interest" description="Disordered" evidence="1">
    <location>
        <begin position="207"/>
        <end position="241"/>
    </location>
</feature>
<protein>
    <recommendedName>
        <fullName evidence="3">AB hydrolase-1 domain-containing protein</fullName>
    </recommendedName>
</protein>
<dbReference type="Pfam" id="PF12697">
    <property type="entry name" value="Abhydrolase_6"/>
    <property type="match status" value="1"/>
</dbReference>
<dbReference type="RefSeq" id="WP_261759055.1">
    <property type="nucleotide sequence ID" value="NZ_CP104562.2"/>
</dbReference>
<dbReference type="InterPro" id="IPR000073">
    <property type="entry name" value="AB_hydrolase_1"/>
</dbReference>
<evidence type="ECO:0000256" key="2">
    <source>
        <dbReference type="SAM" id="SignalP"/>
    </source>
</evidence>
<evidence type="ECO:0000313" key="4">
    <source>
        <dbReference type="EMBL" id="UXH79235.1"/>
    </source>
</evidence>
<evidence type="ECO:0000313" key="5">
    <source>
        <dbReference type="Proteomes" id="UP001064933"/>
    </source>
</evidence>
<dbReference type="SUPFAM" id="SSF53474">
    <property type="entry name" value="alpha/beta-Hydrolases"/>
    <property type="match status" value="1"/>
</dbReference>
<gene>
    <name evidence="4" type="ORF">N4261_04680</name>
</gene>
<proteinExistence type="predicted"/>
<name>A0ABY6B5L3_9BURK</name>
<evidence type="ECO:0000256" key="1">
    <source>
        <dbReference type="SAM" id="MobiDB-lite"/>
    </source>
</evidence>